<dbReference type="InterPro" id="IPR000086">
    <property type="entry name" value="NUDIX_hydrolase_dom"/>
</dbReference>
<comment type="subunit">
    <text evidence="4">Monomer.</text>
</comment>
<accession>A0ABM1MJ51</accession>
<dbReference type="Gene3D" id="3.90.79.10">
    <property type="entry name" value="Nucleoside Triphosphate Pyrophosphohydrolase"/>
    <property type="match status" value="1"/>
</dbReference>
<comment type="catalytic activity">
    <reaction evidence="20">
        <text>N(6)-methyl-ATP + H2O = N(6)-methyl-AMP + diphosphate + H(+)</text>
        <dbReference type="Rhea" id="RHEA:67608"/>
        <dbReference type="ChEBI" id="CHEBI:15377"/>
        <dbReference type="ChEBI" id="CHEBI:15378"/>
        <dbReference type="ChEBI" id="CHEBI:33019"/>
        <dbReference type="ChEBI" id="CHEBI:144842"/>
        <dbReference type="ChEBI" id="CHEBI:172873"/>
    </reaction>
    <physiologicalReaction direction="left-to-right" evidence="20">
        <dbReference type="Rhea" id="RHEA:67609"/>
    </physiologicalReaction>
</comment>
<dbReference type="RefSeq" id="XP_017774601.1">
    <property type="nucleotide sequence ID" value="XM_017919112.1"/>
</dbReference>
<evidence type="ECO:0000256" key="22">
    <source>
        <dbReference type="ARBA" id="ARBA00049032"/>
    </source>
</evidence>
<reference evidence="26" key="1">
    <citation type="submission" date="2025-08" db="UniProtKB">
        <authorList>
            <consortium name="RefSeq"/>
        </authorList>
    </citation>
    <scope>IDENTIFICATION</scope>
    <source>
        <tissue evidence="26">Whole Larva</tissue>
    </source>
</reference>
<dbReference type="CDD" id="cd03427">
    <property type="entry name" value="NUDIX_MTH1_Nudt1"/>
    <property type="match status" value="1"/>
</dbReference>
<keyword evidence="8" id="KW-0539">Nucleus</keyword>
<dbReference type="EC" id="3.6.1.56" evidence="13"/>
<dbReference type="SUPFAM" id="SSF55811">
    <property type="entry name" value="Nudix"/>
    <property type="match status" value="1"/>
</dbReference>
<comment type="subcellular location">
    <subcellularLocation>
        <location evidence="2">Nucleus</location>
    </subcellularLocation>
</comment>
<dbReference type="PROSITE" id="PS51462">
    <property type="entry name" value="NUDIX"/>
    <property type="match status" value="1"/>
</dbReference>
<dbReference type="PANTHER" id="PTHR43758:SF2">
    <property type="entry name" value="OXIDIZED PURINE NUCLEOSIDE TRIPHOSPHATE HYDROLASE"/>
    <property type="match status" value="1"/>
</dbReference>
<sequence>MFVKKLYSLIFIKKGNTVLLGYKTRGLGVGLWNGFGGKVEPGETLLEGASRELKEECNLDAKLNHIGCVTYINNNKNHADVVHIFKSSSFFGEIVESEEMAPIRWFRVDNMPYEKMWPDTSKWLPLIHNEDYFDVTFNVTNEDNRCMRLTLYNNYDEFVKTVTL</sequence>
<evidence type="ECO:0000313" key="25">
    <source>
        <dbReference type="Proteomes" id="UP000695000"/>
    </source>
</evidence>
<comment type="function">
    <text evidence="23">Oxidized purine nucleoside triphosphate hydrolase which is a prominent sanitizer of the oxidized nucleotide pool. Catalyzes the hydrolysis of 2-oxo-dATP (2-hydroxy-dATP) into 2-oxo-dAMP. Also has a significant hydrolase activity toward 2-oxo-ATP, 8-oxo-dGTP and 8-oxo-dATP. Through the hydrolysis of oxidized purine nucleoside triphosphates, prevents their incorporation into DNA and the subsequent transversions A:T to C:G and G:C to T:A. Also catalyzes the hydrolysis of methylated purine nucleoside triphosphate preventing their integration into DNA. Through this antimutagenic activity protects cells from oxidative stress.</text>
</comment>
<name>A0ABM1MJ51_NICVS</name>
<evidence type="ECO:0000256" key="6">
    <source>
        <dbReference type="ARBA" id="ARBA00022801"/>
    </source>
</evidence>
<dbReference type="InterPro" id="IPR003563">
    <property type="entry name" value="8ODP"/>
</dbReference>
<evidence type="ECO:0000256" key="5">
    <source>
        <dbReference type="ARBA" id="ARBA00022723"/>
    </source>
</evidence>
<organism evidence="25 26">
    <name type="scientific">Nicrophorus vespilloides</name>
    <name type="common">Boreal carrion beetle</name>
    <dbReference type="NCBI Taxonomy" id="110193"/>
    <lineage>
        <taxon>Eukaryota</taxon>
        <taxon>Metazoa</taxon>
        <taxon>Ecdysozoa</taxon>
        <taxon>Arthropoda</taxon>
        <taxon>Hexapoda</taxon>
        <taxon>Insecta</taxon>
        <taxon>Pterygota</taxon>
        <taxon>Neoptera</taxon>
        <taxon>Endopterygota</taxon>
        <taxon>Coleoptera</taxon>
        <taxon>Polyphaga</taxon>
        <taxon>Staphyliniformia</taxon>
        <taxon>Silphidae</taxon>
        <taxon>Nicrophorinae</taxon>
        <taxon>Nicrophorus</taxon>
    </lineage>
</organism>
<evidence type="ECO:0000256" key="2">
    <source>
        <dbReference type="ARBA" id="ARBA00004123"/>
    </source>
</evidence>
<protein>
    <recommendedName>
        <fullName evidence="14">Oxidized purine nucleoside triphosphate hydrolase</fullName>
        <ecNumber evidence="13">3.6.1.56</ecNumber>
    </recommendedName>
    <alternativeName>
        <fullName evidence="18">2-hydroxy-dATP diphosphatase</fullName>
    </alternativeName>
    <alternativeName>
        <fullName evidence="17">7,8-dihydro-8-oxoguanine triphosphatase</fullName>
    </alternativeName>
    <alternativeName>
        <fullName evidence="16">8-oxo-dGTPase</fullName>
    </alternativeName>
    <alternativeName>
        <fullName evidence="19">Methylated purine nucleoside triphosphate hydrolase</fullName>
    </alternativeName>
    <alternativeName>
        <fullName evidence="15">Nucleoside diphosphate-linked moiety X motif 1</fullName>
    </alternativeName>
</protein>
<proteinExistence type="inferred from homology"/>
<comment type="catalytic activity">
    <reaction evidence="9">
        <text>8-oxo-dATP + H2O = 8-oxo-dAMP + diphosphate + H(+)</text>
        <dbReference type="Rhea" id="RHEA:65396"/>
        <dbReference type="ChEBI" id="CHEBI:15377"/>
        <dbReference type="ChEBI" id="CHEBI:15378"/>
        <dbReference type="ChEBI" id="CHEBI:33019"/>
        <dbReference type="ChEBI" id="CHEBI:71361"/>
        <dbReference type="ChEBI" id="CHEBI:172871"/>
    </reaction>
    <physiologicalReaction direction="left-to-right" evidence="9">
        <dbReference type="Rhea" id="RHEA:65397"/>
    </physiologicalReaction>
</comment>
<evidence type="ECO:0000256" key="7">
    <source>
        <dbReference type="ARBA" id="ARBA00022842"/>
    </source>
</evidence>
<evidence type="ECO:0000256" key="16">
    <source>
        <dbReference type="ARBA" id="ARBA00030634"/>
    </source>
</evidence>
<comment type="cofactor">
    <cofactor evidence="1">
        <name>Mg(2+)</name>
        <dbReference type="ChEBI" id="CHEBI:18420"/>
    </cofactor>
</comment>
<feature type="domain" description="Nudix hydrolase" evidence="24">
    <location>
        <begin position="1"/>
        <end position="131"/>
    </location>
</feature>
<evidence type="ECO:0000256" key="10">
    <source>
        <dbReference type="ARBA" id="ARBA00024459"/>
    </source>
</evidence>
<evidence type="ECO:0000256" key="11">
    <source>
        <dbReference type="ARBA" id="ARBA00024486"/>
    </source>
</evidence>
<comment type="catalytic activity">
    <reaction evidence="10">
        <text>2-oxo-dATP + H2O = 2-oxo-dAMP + diphosphate + H(+)</text>
        <dbReference type="Rhea" id="RHEA:31583"/>
        <dbReference type="ChEBI" id="CHEBI:15377"/>
        <dbReference type="ChEBI" id="CHEBI:15378"/>
        <dbReference type="ChEBI" id="CHEBI:33019"/>
        <dbReference type="ChEBI" id="CHEBI:63212"/>
        <dbReference type="ChEBI" id="CHEBI:77897"/>
        <dbReference type="EC" id="3.6.1.56"/>
    </reaction>
    <physiologicalReaction direction="left-to-right" evidence="10">
        <dbReference type="Rhea" id="RHEA:31584"/>
    </physiologicalReaction>
</comment>
<keyword evidence="6" id="KW-0378">Hydrolase</keyword>
<evidence type="ECO:0000256" key="14">
    <source>
        <dbReference type="ARBA" id="ARBA00026218"/>
    </source>
</evidence>
<dbReference type="Pfam" id="PF00293">
    <property type="entry name" value="NUDIX"/>
    <property type="match status" value="1"/>
</dbReference>
<gene>
    <name evidence="26" type="primary">LOC108561252</name>
</gene>
<evidence type="ECO:0000256" key="13">
    <source>
        <dbReference type="ARBA" id="ARBA00026103"/>
    </source>
</evidence>
<evidence type="ECO:0000256" key="23">
    <source>
        <dbReference type="ARBA" id="ARBA00053094"/>
    </source>
</evidence>
<evidence type="ECO:0000256" key="20">
    <source>
        <dbReference type="ARBA" id="ARBA00048002"/>
    </source>
</evidence>
<evidence type="ECO:0000256" key="4">
    <source>
        <dbReference type="ARBA" id="ARBA00011245"/>
    </source>
</evidence>
<evidence type="ECO:0000256" key="8">
    <source>
        <dbReference type="ARBA" id="ARBA00023242"/>
    </source>
</evidence>
<comment type="similarity">
    <text evidence="3">Belongs to the Nudix hydrolase family.</text>
</comment>
<comment type="catalytic activity">
    <reaction evidence="12">
        <text>2-oxo-ATP + H2O = 2-oxo-AMP + diphosphate + H(+)</text>
        <dbReference type="Rhea" id="RHEA:67392"/>
        <dbReference type="ChEBI" id="CHEBI:15377"/>
        <dbReference type="ChEBI" id="CHEBI:15378"/>
        <dbReference type="ChEBI" id="CHEBI:33019"/>
        <dbReference type="ChEBI" id="CHEBI:71395"/>
        <dbReference type="ChEBI" id="CHEBI:172878"/>
    </reaction>
    <physiologicalReaction direction="left-to-right" evidence="12">
        <dbReference type="Rhea" id="RHEA:67393"/>
    </physiologicalReaction>
</comment>
<comment type="catalytic activity">
    <reaction evidence="22">
        <text>N(6)-methyl-dATP + H2O = N(6)-methyl-dAMP + diphosphate + H(+)</text>
        <dbReference type="Rhea" id="RHEA:67604"/>
        <dbReference type="ChEBI" id="CHEBI:15377"/>
        <dbReference type="ChEBI" id="CHEBI:15378"/>
        <dbReference type="ChEBI" id="CHEBI:33019"/>
        <dbReference type="ChEBI" id="CHEBI:169976"/>
        <dbReference type="ChEBI" id="CHEBI:172872"/>
    </reaction>
    <physiologicalReaction direction="left-to-right" evidence="22">
        <dbReference type="Rhea" id="RHEA:67605"/>
    </physiologicalReaction>
</comment>
<dbReference type="Proteomes" id="UP000695000">
    <property type="component" value="Unplaced"/>
</dbReference>
<evidence type="ECO:0000256" key="17">
    <source>
        <dbReference type="ARBA" id="ARBA00030682"/>
    </source>
</evidence>
<evidence type="ECO:0000256" key="18">
    <source>
        <dbReference type="ARBA" id="ARBA00031927"/>
    </source>
</evidence>
<dbReference type="InterPro" id="IPR015797">
    <property type="entry name" value="NUDIX_hydrolase-like_dom_sf"/>
</dbReference>
<evidence type="ECO:0000256" key="21">
    <source>
        <dbReference type="ARBA" id="ARBA00048894"/>
    </source>
</evidence>
<evidence type="ECO:0000256" key="19">
    <source>
        <dbReference type="ARBA" id="ARBA00032071"/>
    </source>
</evidence>
<dbReference type="InterPro" id="IPR020084">
    <property type="entry name" value="NUDIX_hydrolase_CS"/>
</dbReference>
<dbReference type="PRINTS" id="PR01403">
    <property type="entry name" value="8OXTPHPHTASE"/>
</dbReference>
<dbReference type="PROSITE" id="PS00893">
    <property type="entry name" value="NUDIX_BOX"/>
    <property type="match status" value="1"/>
</dbReference>
<evidence type="ECO:0000256" key="1">
    <source>
        <dbReference type="ARBA" id="ARBA00001946"/>
    </source>
</evidence>
<keyword evidence="5" id="KW-0479">Metal-binding</keyword>
<evidence type="ECO:0000256" key="3">
    <source>
        <dbReference type="ARBA" id="ARBA00005582"/>
    </source>
</evidence>
<evidence type="ECO:0000256" key="12">
    <source>
        <dbReference type="ARBA" id="ARBA00024596"/>
    </source>
</evidence>
<keyword evidence="25" id="KW-1185">Reference proteome</keyword>
<keyword evidence="7" id="KW-0460">Magnesium</keyword>
<comment type="catalytic activity">
    <reaction evidence="11">
        <text>8-oxo-dGTP + H2O = 8-oxo-dGMP + diphosphate + H(+)</text>
        <dbReference type="Rhea" id="RHEA:31575"/>
        <dbReference type="ChEBI" id="CHEBI:15377"/>
        <dbReference type="ChEBI" id="CHEBI:15378"/>
        <dbReference type="ChEBI" id="CHEBI:33019"/>
        <dbReference type="ChEBI" id="CHEBI:63224"/>
        <dbReference type="ChEBI" id="CHEBI:77896"/>
    </reaction>
    <physiologicalReaction direction="left-to-right" evidence="11">
        <dbReference type="Rhea" id="RHEA:31576"/>
    </physiologicalReaction>
</comment>
<evidence type="ECO:0000256" key="9">
    <source>
        <dbReference type="ARBA" id="ARBA00024448"/>
    </source>
</evidence>
<dbReference type="PANTHER" id="PTHR43758">
    <property type="entry name" value="7,8-DIHYDRO-8-OXOGUANINE TRIPHOSPHATASE"/>
    <property type="match status" value="1"/>
</dbReference>
<evidence type="ECO:0000313" key="26">
    <source>
        <dbReference type="RefSeq" id="XP_017774601.1"/>
    </source>
</evidence>
<evidence type="ECO:0000256" key="15">
    <source>
        <dbReference type="ARBA" id="ARBA00029673"/>
    </source>
</evidence>
<dbReference type="GeneID" id="108561252"/>
<evidence type="ECO:0000259" key="24">
    <source>
        <dbReference type="PROSITE" id="PS51462"/>
    </source>
</evidence>
<comment type="catalytic activity">
    <reaction evidence="21">
        <text>O(6)-methyl-dGTP + H2O = O(6)-methyl-dGMP + diphosphate + H(+)</text>
        <dbReference type="Rhea" id="RHEA:67600"/>
        <dbReference type="ChEBI" id="CHEBI:15377"/>
        <dbReference type="ChEBI" id="CHEBI:15378"/>
        <dbReference type="ChEBI" id="CHEBI:33019"/>
        <dbReference type="ChEBI" id="CHEBI:169974"/>
        <dbReference type="ChEBI" id="CHEBI:169975"/>
    </reaction>
    <physiologicalReaction direction="left-to-right" evidence="21">
        <dbReference type="Rhea" id="RHEA:67601"/>
    </physiologicalReaction>
</comment>